<evidence type="ECO:0000313" key="2">
    <source>
        <dbReference type="EMBL" id="GBP31628.1"/>
    </source>
</evidence>
<evidence type="ECO:0000313" key="3">
    <source>
        <dbReference type="Proteomes" id="UP000299102"/>
    </source>
</evidence>
<feature type="region of interest" description="Disordered" evidence="1">
    <location>
        <begin position="1"/>
        <end position="31"/>
    </location>
</feature>
<comment type="caution">
    <text evidence="2">The sequence shown here is derived from an EMBL/GenBank/DDBJ whole genome shotgun (WGS) entry which is preliminary data.</text>
</comment>
<evidence type="ECO:0000256" key="1">
    <source>
        <dbReference type="SAM" id="MobiDB-lite"/>
    </source>
</evidence>
<keyword evidence="3" id="KW-1185">Reference proteome</keyword>
<name>A0A4C1UYT9_EUMVA</name>
<reference evidence="2 3" key="1">
    <citation type="journal article" date="2019" name="Commun. Biol.">
        <title>The bagworm genome reveals a unique fibroin gene that provides high tensile strength.</title>
        <authorList>
            <person name="Kono N."/>
            <person name="Nakamura H."/>
            <person name="Ohtoshi R."/>
            <person name="Tomita M."/>
            <person name="Numata K."/>
            <person name="Arakawa K."/>
        </authorList>
    </citation>
    <scope>NUCLEOTIDE SEQUENCE [LARGE SCALE GENOMIC DNA]</scope>
</reference>
<sequence length="85" mass="9079">MFHSLVNPRADLTEGGRQCSEDQNPSTIAARIEPRATLDLCGGTRSEMMLLVGMGTGTNAGKLLTLAVVIEGEYSMEKESVHVGE</sequence>
<accession>A0A4C1UYT9</accession>
<proteinExistence type="predicted"/>
<dbReference type="EMBL" id="BGZK01000249">
    <property type="protein sequence ID" value="GBP31628.1"/>
    <property type="molecule type" value="Genomic_DNA"/>
</dbReference>
<dbReference type="Proteomes" id="UP000299102">
    <property type="component" value="Unassembled WGS sequence"/>
</dbReference>
<dbReference type="AlphaFoldDB" id="A0A4C1UYT9"/>
<protein>
    <submittedName>
        <fullName evidence="2">Uncharacterized protein</fullName>
    </submittedName>
</protein>
<gene>
    <name evidence="2" type="ORF">EVAR_84074_1</name>
</gene>
<organism evidence="2 3">
    <name type="scientific">Eumeta variegata</name>
    <name type="common">Bagworm moth</name>
    <name type="synonym">Eumeta japonica</name>
    <dbReference type="NCBI Taxonomy" id="151549"/>
    <lineage>
        <taxon>Eukaryota</taxon>
        <taxon>Metazoa</taxon>
        <taxon>Ecdysozoa</taxon>
        <taxon>Arthropoda</taxon>
        <taxon>Hexapoda</taxon>
        <taxon>Insecta</taxon>
        <taxon>Pterygota</taxon>
        <taxon>Neoptera</taxon>
        <taxon>Endopterygota</taxon>
        <taxon>Lepidoptera</taxon>
        <taxon>Glossata</taxon>
        <taxon>Ditrysia</taxon>
        <taxon>Tineoidea</taxon>
        <taxon>Psychidae</taxon>
        <taxon>Oiketicinae</taxon>
        <taxon>Eumeta</taxon>
    </lineage>
</organism>